<organism evidence="2 3">
    <name type="scientific">Mageeibacillus indolicus</name>
    <dbReference type="NCBI Taxonomy" id="884684"/>
    <lineage>
        <taxon>Bacteria</taxon>
        <taxon>Bacillati</taxon>
        <taxon>Bacillota</taxon>
        <taxon>Clostridia</taxon>
        <taxon>Eubacteriales</taxon>
        <taxon>Oscillospiraceae</taxon>
        <taxon>Mageeibacillus</taxon>
    </lineage>
</organism>
<proteinExistence type="predicted"/>
<protein>
    <recommendedName>
        <fullName evidence="4">Asp23/Gls24 family envelope stress response protein</fullName>
    </recommendedName>
</protein>
<dbReference type="Gene3D" id="3.40.50.300">
    <property type="entry name" value="P-loop containing nucleotide triphosphate hydrolases"/>
    <property type="match status" value="1"/>
</dbReference>
<dbReference type="RefSeq" id="WP_012993001.1">
    <property type="nucleotide sequence ID" value="NZ_NBZD01000004.1"/>
</dbReference>
<dbReference type="SUPFAM" id="SSF52540">
    <property type="entry name" value="P-loop containing nucleoside triphosphate hydrolases"/>
    <property type="match status" value="1"/>
</dbReference>
<feature type="region of interest" description="Disordered" evidence="1">
    <location>
        <begin position="19"/>
        <end position="52"/>
    </location>
</feature>
<evidence type="ECO:0000256" key="1">
    <source>
        <dbReference type="SAM" id="MobiDB-lite"/>
    </source>
</evidence>
<name>A0A2J8AZZ7_9FIRM</name>
<dbReference type="Proteomes" id="UP000236394">
    <property type="component" value="Unassembled WGS sequence"/>
</dbReference>
<reference evidence="3" key="1">
    <citation type="submission" date="2017-04" db="EMBL/GenBank/DDBJ databases">
        <authorList>
            <person name="Bumgarner R.E."/>
            <person name="Fredricks D.N."/>
            <person name="Srinivasan S."/>
        </authorList>
    </citation>
    <scope>NUCLEOTIDE SEQUENCE [LARGE SCALE GENOMIC DNA]</scope>
    <source>
        <strain evidence="3">KA00405</strain>
    </source>
</reference>
<evidence type="ECO:0000313" key="3">
    <source>
        <dbReference type="Proteomes" id="UP000236394"/>
    </source>
</evidence>
<gene>
    <name evidence="2" type="ORF">B7R76_07065</name>
</gene>
<dbReference type="EMBL" id="NBZD01000004">
    <property type="protein sequence ID" value="PNH18085.1"/>
    <property type="molecule type" value="Genomic_DNA"/>
</dbReference>
<comment type="caution">
    <text evidence="2">The sequence shown here is derived from an EMBL/GenBank/DDBJ whole genome shotgun (WGS) entry which is preliminary data.</text>
</comment>
<dbReference type="CDD" id="cd02019">
    <property type="entry name" value="NK"/>
    <property type="match status" value="1"/>
</dbReference>
<feature type="compositionally biased region" description="Polar residues" evidence="1">
    <location>
        <begin position="28"/>
        <end position="37"/>
    </location>
</feature>
<dbReference type="OMA" id="VEYMTSL"/>
<dbReference type="AlphaFoldDB" id="A0A2J8AZZ7"/>
<accession>A0A2J8AZZ7</accession>
<evidence type="ECO:0008006" key="4">
    <source>
        <dbReference type="Google" id="ProtNLM"/>
    </source>
</evidence>
<sequence>MGLRIDNWRKLWFSRQADGKTDDKEALSSLQNALSTTEPEKSDVPTEPNSEKNNLFASLKLDPPKNSQNPSLTPIERWANIINQRHNLSAERLREQVTSLLASIKVVAFVGPSGTGKSTRAIEVANQNNIDYFIDDGLLIHGSRILCGTSAKRALTRLQSVRQAIFLDQTQAENMRRALAQHNPPVLMILGTSDAMLDKICTNLWLNKPSRYIRIEDFTTAEERYQAKQTRLRAGQHTIPVPSMEIKHEFNGYFSASLNKIKRRWDRGRDGGRELLPMMEENAKTVVRPTFSGLGSYSISDEAIHSMAMIILRKVAGVAEVSAFHLQKEPYGIVLKLEISLQYGYNAQNTMREIQVILASEIEKLTSINVMTVHVKATRVVKPKKTYITAPRDDGSKLKEERYNA</sequence>
<evidence type="ECO:0000313" key="2">
    <source>
        <dbReference type="EMBL" id="PNH18085.1"/>
    </source>
</evidence>
<dbReference type="InterPro" id="IPR027417">
    <property type="entry name" value="P-loop_NTPase"/>
</dbReference>